<name>A0A0E9RIM8_ANGAN</name>
<sequence>MSINCALVNQMLRHGICEENNSLDGLQNFKTLNLNIFLVAK</sequence>
<reference evidence="1" key="2">
    <citation type="journal article" date="2015" name="Fish Shellfish Immunol.">
        <title>Early steps in the European eel (Anguilla anguilla)-Vibrio vulnificus interaction in the gills: Role of the RtxA13 toxin.</title>
        <authorList>
            <person name="Callol A."/>
            <person name="Pajuelo D."/>
            <person name="Ebbesson L."/>
            <person name="Teles M."/>
            <person name="MacKenzie S."/>
            <person name="Amaro C."/>
        </authorList>
    </citation>
    <scope>NUCLEOTIDE SEQUENCE</scope>
</reference>
<reference evidence="1" key="1">
    <citation type="submission" date="2014-11" db="EMBL/GenBank/DDBJ databases">
        <authorList>
            <person name="Amaro Gonzalez C."/>
        </authorList>
    </citation>
    <scope>NUCLEOTIDE SEQUENCE</scope>
</reference>
<accession>A0A0E9RIM8</accession>
<protein>
    <submittedName>
        <fullName evidence="1">Uncharacterized protein</fullName>
    </submittedName>
</protein>
<organism evidence="1">
    <name type="scientific">Anguilla anguilla</name>
    <name type="common">European freshwater eel</name>
    <name type="synonym">Muraena anguilla</name>
    <dbReference type="NCBI Taxonomy" id="7936"/>
    <lineage>
        <taxon>Eukaryota</taxon>
        <taxon>Metazoa</taxon>
        <taxon>Chordata</taxon>
        <taxon>Craniata</taxon>
        <taxon>Vertebrata</taxon>
        <taxon>Euteleostomi</taxon>
        <taxon>Actinopterygii</taxon>
        <taxon>Neopterygii</taxon>
        <taxon>Teleostei</taxon>
        <taxon>Anguilliformes</taxon>
        <taxon>Anguillidae</taxon>
        <taxon>Anguilla</taxon>
    </lineage>
</organism>
<dbReference type="AlphaFoldDB" id="A0A0E9RIM8"/>
<dbReference type="EMBL" id="GBXM01079910">
    <property type="protein sequence ID" value="JAH28667.1"/>
    <property type="molecule type" value="Transcribed_RNA"/>
</dbReference>
<evidence type="ECO:0000313" key="1">
    <source>
        <dbReference type="EMBL" id="JAH28667.1"/>
    </source>
</evidence>
<proteinExistence type="predicted"/>